<dbReference type="Gene3D" id="1.20.120.1750">
    <property type="match status" value="1"/>
</dbReference>
<dbReference type="PANTHER" id="PTHR22770:SF35">
    <property type="entry name" value="RANBP-TYPE AND C3HC4-TYPE ZINC FINGER-CONTAINING PROTEIN 1"/>
    <property type="match status" value="1"/>
</dbReference>
<evidence type="ECO:0000313" key="13">
    <source>
        <dbReference type="Proteomes" id="UP000694542"/>
    </source>
</evidence>
<dbReference type="InterPro" id="IPR057468">
    <property type="entry name" value="HOIL-1/Sharpin_LTM"/>
</dbReference>
<dbReference type="FunFam" id="3.10.20.90:FF:000140">
    <property type="entry name" value="RanBP-type and C3HC4-type zinc finger-containing protein 1"/>
    <property type="match status" value="1"/>
</dbReference>
<dbReference type="CDD" id="cd01799">
    <property type="entry name" value="Ubl_HOIL1"/>
    <property type="match status" value="1"/>
</dbReference>
<feature type="region of interest" description="Disordered" evidence="9">
    <location>
        <begin position="240"/>
        <end position="368"/>
    </location>
</feature>
<evidence type="ECO:0000256" key="1">
    <source>
        <dbReference type="ARBA" id="ARBA00004906"/>
    </source>
</evidence>
<dbReference type="Proteomes" id="UP000694542">
    <property type="component" value="Chromosome 24"/>
</dbReference>
<dbReference type="InterPro" id="IPR044066">
    <property type="entry name" value="TRIAD_supradom"/>
</dbReference>
<evidence type="ECO:0000256" key="2">
    <source>
        <dbReference type="ARBA" id="ARBA00022553"/>
    </source>
</evidence>
<dbReference type="GO" id="GO:0008270">
    <property type="term" value="F:zinc ion binding"/>
    <property type="evidence" value="ECO:0007669"/>
    <property type="project" value="UniProtKB-KW"/>
</dbReference>
<keyword evidence="2" id="KW-0597">Phosphoprotein</keyword>
<dbReference type="Gene3D" id="3.10.20.90">
    <property type="entry name" value="Phosphatidylinositol 3-kinase Catalytic Subunit, Chain A, domain 1"/>
    <property type="match status" value="1"/>
</dbReference>
<keyword evidence="6" id="KW-0863">Zinc-finger</keyword>
<dbReference type="CDD" id="cd20358">
    <property type="entry name" value="Rcat_RBR_HOIL1"/>
    <property type="match status" value="1"/>
</dbReference>
<evidence type="ECO:0000256" key="5">
    <source>
        <dbReference type="ARBA" id="ARBA00022737"/>
    </source>
</evidence>
<comment type="pathway">
    <text evidence="1">Protein modification; protein ubiquitination.</text>
</comment>
<dbReference type="InterPro" id="IPR051628">
    <property type="entry name" value="LUBAC_E3_Ligases"/>
</dbReference>
<accession>A0A8C0TDW4</accession>
<name>A0A8C0TDW4_CANLF</name>
<keyword evidence="3" id="KW-0808">Transferase</keyword>
<dbReference type="InterPro" id="IPR029071">
    <property type="entry name" value="Ubiquitin-like_domsf"/>
</dbReference>
<evidence type="ECO:0000256" key="8">
    <source>
        <dbReference type="ARBA" id="ARBA00022833"/>
    </source>
</evidence>
<dbReference type="InterPro" id="IPR000626">
    <property type="entry name" value="Ubiquitin-like_dom"/>
</dbReference>
<dbReference type="PROSITE" id="PS50053">
    <property type="entry name" value="UBIQUITIN_2"/>
    <property type="match status" value="1"/>
</dbReference>
<reference evidence="12" key="1">
    <citation type="submission" date="2018-10" db="EMBL/GenBank/DDBJ databases">
        <title>De novo assembly of a Great Dane genome.</title>
        <authorList>
            <person name="Kidd J.M."/>
            <person name="Pendleton A.L."/>
            <person name="Shen F."/>
            <person name="Emery S."/>
        </authorList>
    </citation>
    <scope>NUCLEOTIDE SEQUENCE [LARGE SCALE GENOMIC DNA]</scope>
    <source>
        <strain evidence="12">Great Dane</strain>
    </source>
</reference>
<dbReference type="FunFam" id="1.20.120.1750:FF:000012">
    <property type="entry name" value="ranBP-type and C3HC4-type zinc finger-containing protein 1 isoform X1"/>
    <property type="match status" value="1"/>
</dbReference>
<evidence type="ECO:0000256" key="7">
    <source>
        <dbReference type="ARBA" id="ARBA00022786"/>
    </source>
</evidence>
<evidence type="ECO:0000256" key="9">
    <source>
        <dbReference type="SAM" id="MobiDB-lite"/>
    </source>
</evidence>
<keyword evidence="5" id="KW-0677">Repeat</keyword>
<dbReference type="GO" id="GO:0009893">
    <property type="term" value="P:positive regulation of metabolic process"/>
    <property type="evidence" value="ECO:0007669"/>
    <property type="project" value="UniProtKB-ARBA"/>
</dbReference>
<dbReference type="SUPFAM" id="SSF54236">
    <property type="entry name" value="Ubiquitin-like"/>
    <property type="match status" value="1"/>
</dbReference>
<feature type="region of interest" description="Disordered" evidence="9">
    <location>
        <begin position="47"/>
        <end position="73"/>
    </location>
</feature>
<keyword evidence="8" id="KW-0862">Zinc</keyword>
<feature type="compositionally biased region" description="Basic residues" evidence="9">
    <location>
        <begin position="357"/>
        <end position="368"/>
    </location>
</feature>
<dbReference type="PROSITE" id="PS51873">
    <property type="entry name" value="TRIAD"/>
    <property type="match status" value="1"/>
</dbReference>
<protein>
    <submittedName>
        <fullName evidence="12">RANBP2-type and C3HC4-type zinc finger containing 1</fullName>
    </submittedName>
</protein>
<keyword evidence="7" id="KW-0833">Ubl conjugation pathway</keyword>
<dbReference type="Pfam" id="PF25393">
    <property type="entry name" value="LTM"/>
    <property type="match status" value="1"/>
</dbReference>
<dbReference type="CDD" id="cd20345">
    <property type="entry name" value="BRcat_RBR_HOIL1"/>
    <property type="match status" value="1"/>
</dbReference>
<feature type="compositionally biased region" description="Low complexity" evidence="9">
    <location>
        <begin position="277"/>
        <end position="291"/>
    </location>
</feature>
<evidence type="ECO:0000256" key="3">
    <source>
        <dbReference type="ARBA" id="ARBA00022679"/>
    </source>
</evidence>
<evidence type="ECO:0000256" key="6">
    <source>
        <dbReference type="ARBA" id="ARBA00022771"/>
    </source>
</evidence>
<feature type="region of interest" description="Disordered" evidence="9">
    <location>
        <begin position="1"/>
        <end position="31"/>
    </location>
</feature>
<proteinExistence type="predicted"/>
<evidence type="ECO:0000259" key="11">
    <source>
        <dbReference type="PROSITE" id="PS51873"/>
    </source>
</evidence>
<evidence type="ECO:0000313" key="12">
    <source>
        <dbReference type="Ensembl" id="ENSCAFP00040033197.1"/>
    </source>
</evidence>
<feature type="domain" description="RING-type" evidence="11">
    <location>
        <begin position="336"/>
        <end position="577"/>
    </location>
</feature>
<sequence>MNGSKGAWEYEGKIEPNEQGGGIGSIRDPSEKGTFKLSTEGYVGVHQEDRGNSMYKGSPPPLPLAPEKKKKQKTKPCANLLPPCWISAEEMALRLTRAVAGGDEQVAVQCAIWLAEQRVPLNVQLKPEVSPTQDIRLWVSVEDAQMHTVTIWLTVRPDMTVASLKDMVFLDYGFPPVLQQWVIGQRLARDQETLHSHGVRRNGDTAYLYLLSACNTSLNPQELQRERQLRMLEDLGFKDLTLQPRGPLEPALSRPGVPQEPGRGQPDAAPEPPPVSRSPVRSPAPDAAPRSRAPPPDSPRGVPGRPAPFPAPPPDSAPRWAGSAPAAPSLTSPRGPAARCVAGRGRRPTRSPPPTSRTRRRERAWRARRRRCASTSRECLQGTIRNSQEAEVSCPFIDNTYSCSGKLLEREIRALLPPEDYQRFLDLGVSIAENRSAFSYHCKTPDCKGWCFFEDDVNEFTCPVCFHVNCLLCKAIHEQMNCKEYQDDLALRAQNDVAARQTTEMLRSMLQQGEAMHCPQCRIVVQKKDGCDWIRCTVCHTEICWVTKGPRWGPGGPGDTTGGCRCRVNGIPCHPSCQNCH</sequence>
<feature type="compositionally biased region" description="Pro residues" evidence="9">
    <location>
        <begin position="305"/>
        <end position="316"/>
    </location>
</feature>
<dbReference type="SUPFAM" id="SSF57850">
    <property type="entry name" value="RING/U-box"/>
    <property type="match status" value="2"/>
</dbReference>
<dbReference type="InterPro" id="IPR047557">
    <property type="entry name" value="Rcat_RBR_HOIL1"/>
</dbReference>
<dbReference type="PANTHER" id="PTHR22770">
    <property type="entry name" value="UBIQUITIN CONJUGATING ENZYME 7 INTERACTING PROTEIN-RELATED"/>
    <property type="match status" value="1"/>
</dbReference>
<evidence type="ECO:0000256" key="4">
    <source>
        <dbReference type="ARBA" id="ARBA00022723"/>
    </source>
</evidence>
<keyword evidence="4" id="KW-0479">Metal-binding</keyword>
<dbReference type="GO" id="GO:0016740">
    <property type="term" value="F:transferase activity"/>
    <property type="evidence" value="ECO:0007669"/>
    <property type="project" value="UniProtKB-KW"/>
</dbReference>
<dbReference type="AlphaFoldDB" id="A0A8C0TDW4"/>
<dbReference type="InterPro" id="IPR047558">
    <property type="entry name" value="BRcat_RBR_HOIL1"/>
</dbReference>
<dbReference type="Ensembl" id="ENSCAFT00040038081.1">
    <property type="protein sequence ID" value="ENSCAFP00040033197.1"/>
    <property type="gene ID" value="ENSCAFG00040020478.1"/>
</dbReference>
<organism evidence="12 13">
    <name type="scientific">Canis lupus familiaris</name>
    <name type="common">Dog</name>
    <name type="synonym">Canis familiaris</name>
    <dbReference type="NCBI Taxonomy" id="9615"/>
    <lineage>
        <taxon>Eukaryota</taxon>
        <taxon>Metazoa</taxon>
        <taxon>Chordata</taxon>
        <taxon>Craniata</taxon>
        <taxon>Vertebrata</taxon>
        <taxon>Euteleostomi</taxon>
        <taxon>Mammalia</taxon>
        <taxon>Eutheria</taxon>
        <taxon>Laurasiatheria</taxon>
        <taxon>Carnivora</taxon>
        <taxon>Caniformia</taxon>
        <taxon>Canidae</taxon>
        <taxon>Canis</taxon>
    </lineage>
</organism>
<feature type="domain" description="Ubiquitin-like" evidence="10">
    <location>
        <begin position="135"/>
        <end position="199"/>
    </location>
</feature>
<reference evidence="12" key="2">
    <citation type="submission" date="2025-08" db="UniProtKB">
        <authorList>
            <consortium name="Ensembl"/>
        </authorList>
    </citation>
    <scope>IDENTIFICATION</scope>
</reference>
<evidence type="ECO:0000259" key="10">
    <source>
        <dbReference type="PROSITE" id="PS50053"/>
    </source>
</evidence>